<feature type="domain" description="Peptidase S54 rhomboid" evidence="6">
    <location>
        <begin position="51"/>
        <end position="188"/>
    </location>
</feature>
<keyword evidence="3 5" id="KW-1133">Transmembrane helix</keyword>
<dbReference type="RefSeq" id="WP_321399569.1">
    <property type="nucleotide sequence ID" value="NZ_CP139487.1"/>
</dbReference>
<name>A0AAX4HV96_9BACT</name>
<keyword evidence="7" id="KW-0645">Protease</keyword>
<organism evidence="7 8">
    <name type="scientific">Peredibacter starrii</name>
    <dbReference type="NCBI Taxonomy" id="28202"/>
    <lineage>
        <taxon>Bacteria</taxon>
        <taxon>Pseudomonadati</taxon>
        <taxon>Bdellovibrionota</taxon>
        <taxon>Bacteriovoracia</taxon>
        <taxon>Bacteriovoracales</taxon>
        <taxon>Bacteriovoracaceae</taxon>
        <taxon>Peredibacter</taxon>
    </lineage>
</organism>
<sequence length="245" mass="27729">MEYKLTKTFLSKKPAYKSFVIGAISLAVLMLFFGADPQKFSATKRLVFEQGEYWRAFTAALLHADLTHLAHNAFFFAGLAALLTNYFGFWVFPVLSIIAGGLINFATIWFYAPDVSLVGVSGVVYFMASFWLTLYVLIERRQTVTTRLVHAVAVSLIFFFPETFQPQTSYLAHGLGFALGVPLALLYFALNFKKIRASEVWVPIEKHFDEMENIILLEESSYRQVPLEEDVPVQRASGCVQCQQH</sequence>
<keyword evidence="7" id="KW-0378">Hydrolase</keyword>
<evidence type="ECO:0000313" key="8">
    <source>
        <dbReference type="Proteomes" id="UP001324634"/>
    </source>
</evidence>
<comment type="subcellular location">
    <subcellularLocation>
        <location evidence="1">Membrane</location>
        <topology evidence="1">Multi-pass membrane protein</topology>
    </subcellularLocation>
</comment>
<dbReference type="Pfam" id="PF01694">
    <property type="entry name" value="Rhomboid"/>
    <property type="match status" value="1"/>
</dbReference>
<evidence type="ECO:0000259" key="6">
    <source>
        <dbReference type="Pfam" id="PF01694"/>
    </source>
</evidence>
<dbReference type="GO" id="GO:0004252">
    <property type="term" value="F:serine-type endopeptidase activity"/>
    <property type="evidence" value="ECO:0007669"/>
    <property type="project" value="InterPro"/>
</dbReference>
<dbReference type="PANTHER" id="PTHR43066">
    <property type="entry name" value="RHOMBOID-RELATED PROTEIN"/>
    <property type="match status" value="1"/>
</dbReference>
<evidence type="ECO:0000256" key="5">
    <source>
        <dbReference type="SAM" id="Phobius"/>
    </source>
</evidence>
<feature type="transmembrane region" description="Helical" evidence="5">
    <location>
        <begin position="170"/>
        <end position="190"/>
    </location>
</feature>
<protein>
    <submittedName>
        <fullName evidence="7">Rhomboid family intramembrane serine protease</fullName>
        <ecNumber evidence="7">3.4.21.105</ecNumber>
    </submittedName>
</protein>
<dbReference type="GO" id="GO:0016020">
    <property type="term" value="C:membrane"/>
    <property type="evidence" value="ECO:0007669"/>
    <property type="project" value="UniProtKB-SubCell"/>
</dbReference>
<dbReference type="KEGG" id="psti:SOO65_09075"/>
<evidence type="ECO:0000256" key="4">
    <source>
        <dbReference type="ARBA" id="ARBA00023136"/>
    </source>
</evidence>
<dbReference type="InterPro" id="IPR022764">
    <property type="entry name" value="Peptidase_S54_rhomboid_dom"/>
</dbReference>
<keyword evidence="4 5" id="KW-0472">Membrane</keyword>
<feature type="transmembrane region" description="Helical" evidence="5">
    <location>
        <begin position="53"/>
        <end position="82"/>
    </location>
</feature>
<dbReference type="SUPFAM" id="SSF144091">
    <property type="entry name" value="Rhomboid-like"/>
    <property type="match status" value="1"/>
</dbReference>
<evidence type="ECO:0000256" key="2">
    <source>
        <dbReference type="ARBA" id="ARBA00022692"/>
    </source>
</evidence>
<keyword evidence="8" id="KW-1185">Reference proteome</keyword>
<dbReference type="Gene3D" id="1.20.1540.10">
    <property type="entry name" value="Rhomboid-like"/>
    <property type="match status" value="1"/>
</dbReference>
<evidence type="ECO:0000313" key="7">
    <source>
        <dbReference type="EMBL" id="WPU66901.1"/>
    </source>
</evidence>
<dbReference type="AlphaFoldDB" id="A0AAX4HV96"/>
<evidence type="ECO:0000256" key="1">
    <source>
        <dbReference type="ARBA" id="ARBA00004141"/>
    </source>
</evidence>
<proteinExistence type="predicted"/>
<dbReference type="GO" id="GO:0006508">
    <property type="term" value="P:proteolysis"/>
    <property type="evidence" value="ECO:0007669"/>
    <property type="project" value="UniProtKB-KW"/>
</dbReference>
<dbReference type="Proteomes" id="UP001324634">
    <property type="component" value="Chromosome"/>
</dbReference>
<accession>A0AAX4HV96</accession>
<feature type="transmembrane region" description="Helical" evidence="5">
    <location>
        <begin position="144"/>
        <end position="164"/>
    </location>
</feature>
<dbReference type="EMBL" id="CP139487">
    <property type="protein sequence ID" value="WPU66901.1"/>
    <property type="molecule type" value="Genomic_DNA"/>
</dbReference>
<keyword evidence="2 5" id="KW-0812">Transmembrane</keyword>
<evidence type="ECO:0000256" key="3">
    <source>
        <dbReference type="ARBA" id="ARBA00022989"/>
    </source>
</evidence>
<gene>
    <name evidence="7" type="ORF">SOO65_09075</name>
</gene>
<reference evidence="7 8" key="1">
    <citation type="submission" date="2023-11" db="EMBL/GenBank/DDBJ databases">
        <title>Peredibacter starrii A3.12.</title>
        <authorList>
            <person name="Mitchell R.J."/>
        </authorList>
    </citation>
    <scope>NUCLEOTIDE SEQUENCE [LARGE SCALE GENOMIC DNA]</scope>
    <source>
        <strain evidence="7 8">A3.12</strain>
    </source>
</reference>
<feature type="transmembrane region" description="Helical" evidence="5">
    <location>
        <begin position="15"/>
        <end position="33"/>
    </location>
</feature>
<dbReference type="EC" id="3.4.21.105" evidence="7"/>
<feature type="transmembrane region" description="Helical" evidence="5">
    <location>
        <begin position="117"/>
        <end position="137"/>
    </location>
</feature>
<feature type="transmembrane region" description="Helical" evidence="5">
    <location>
        <begin position="89"/>
        <end position="111"/>
    </location>
</feature>
<dbReference type="InterPro" id="IPR035952">
    <property type="entry name" value="Rhomboid-like_sf"/>
</dbReference>